<dbReference type="PROSITE" id="PS51318">
    <property type="entry name" value="TAT"/>
    <property type="match status" value="1"/>
</dbReference>
<feature type="chain" id="PRO_5046604124" evidence="1">
    <location>
        <begin position="32"/>
        <end position="234"/>
    </location>
</feature>
<feature type="domain" description="Ysc84 actin-binding" evidence="2">
    <location>
        <begin position="109"/>
        <end position="231"/>
    </location>
</feature>
<dbReference type="Proteomes" id="UP001056291">
    <property type="component" value="Chromosome"/>
</dbReference>
<evidence type="ECO:0000313" key="4">
    <source>
        <dbReference type="Proteomes" id="UP001056291"/>
    </source>
</evidence>
<evidence type="ECO:0000256" key="1">
    <source>
        <dbReference type="SAM" id="SignalP"/>
    </source>
</evidence>
<keyword evidence="1" id="KW-0732">Signal</keyword>
<evidence type="ECO:0000259" key="2">
    <source>
        <dbReference type="Pfam" id="PF04366"/>
    </source>
</evidence>
<evidence type="ECO:0000313" key="3">
    <source>
        <dbReference type="EMBL" id="USG61368.1"/>
    </source>
</evidence>
<dbReference type="Pfam" id="PF04366">
    <property type="entry name" value="Ysc84"/>
    <property type="match status" value="1"/>
</dbReference>
<name>A0ABY4W2T0_9PROT</name>
<keyword evidence="4" id="KW-1185">Reference proteome</keyword>
<dbReference type="InterPro" id="IPR006311">
    <property type="entry name" value="TAT_signal"/>
</dbReference>
<dbReference type="RefSeq" id="WP_251934368.1">
    <property type="nucleotide sequence ID" value="NZ_CP098747.1"/>
</dbReference>
<dbReference type="PANTHER" id="PTHR15629">
    <property type="entry name" value="SH3YL1 PROTEIN"/>
    <property type="match status" value="1"/>
</dbReference>
<accession>A0ABY4W2T0</accession>
<proteinExistence type="predicted"/>
<dbReference type="InterPro" id="IPR051702">
    <property type="entry name" value="SH3_domain_YSC84-like"/>
</dbReference>
<dbReference type="PANTHER" id="PTHR15629:SF2">
    <property type="entry name" value="SH3 DOMAIN-CONTAINING YSC84-LIKE PROTEIN 1"/>
    <property type="match status" value="1"/>
</dbReference>
<protein>
    <submittedName>
        <fullName evidence="3">Lipid-binding SYLF domain-containing protein</fullName>
    </submittedName>
</protein>
<organism evidence="3 4">
    <name type="scientific">Sneathiella marina</name>
    <dbReference type="NCBI Taxonomy" id="2950108"/>
    <lineage>
        <taxon>Bacteria</taxon>
        <taxon>Pseudomonadati</taxon>
        <taxon>Pseudomonadota</taxon>
        <taxon>Alphaproteobacteria</taxon>
        <taxon>Sneathiellales</taxon>
        <taxon>Sneathiellaceae</taxon>
        <taxon>Sneathiella</taxon>
    </lineage>
</organism>
<dbReference type="InterPro" id="IPR007461">
    <property type="entry name" value="Ysc84_actin-binding"/>
</dbReference>
<reference evidence="3" key="1">
    <citation type="submission" date="2022-06" db="EMBL/GenBank/DDBJ databases">
        <title>Sneathiella actinostolidae sp. nov., isolated from a sea anemonein the Western Pacific Ocean.</title>
        <authorList>
            <person name="Wei M.J."/>
        </authorList>
    </citation>
    <scope>NUCLEOTIDE SEQUENCE</scope>
    <source>
        <strain evidence="3">PHK-P5</strain>
    </source>
</reference>
<dbReference type="CDD" id="cd11524">
    <property type="entry name" value="SYLF"/>
    <property type="match status" value="1"/>
</dbReference>
<dbReference type="EMBL" id="CP098747">
    <property type="protein sequence ID" value="USG61368.1"/>
    <property type="molecule type" value="Genomic_DNA"/>
</dbReference>
<feature type="signal peptide" evidence="1">
    <location>
        <begin position="1"/>
        <end position="31"/>
    </location>
</feature>
<gene>
    <name evidence="3" type="ORF">NBZ79_00065</name>
</gene>
<sequence>MRETINLVRRSFISLMAAGLLFAGTSSLATAGDNQDQLVERAKFTIENLAKNPDMGEFRKLLAVAKGVVVFPQILEAGFFIGGAGGSGVLLAQDGEGNWTSPAFYSMGQGSIGLQFGAQAKELVLVVMTEKGLKAIINNNVKLGADLSAAVGPVGTQVGAATTTNLNSDVFSFANAKGLFIGASVAGSVLSTKQEWNELYYGKAVSPTAVVIDRSVNNPQSDGLRAALKAAEAP</sequence>